<evidence type="ECO:0000256" key="3">
    <source>
        <dbReference type="ARBA" id="ARBA00016507"/>
    </source>
</evidence>
<keyword evidence="9" id="KW-0282">Flagellum</keyword>
<evidence type="ECO:0000256" key="5">
    <source>
        <dbReference type="ARBA" id="ARBA00022795"/>
    </source>
</evidence>
<evidence type="ECO:0000313" key="10">
    <source>
        <dbReference type="Proteomes" id="UP000296201"/>
    </source>
</evidence>
<keyword evidence="9" id="KW-0969">Cilium</keyword>
<dbReference type="GO" id="GO:0015031">
    <property type="term" value="P:protein transport"/>
    <property type="evidence" value="ECO:0007669"/>
    <property type="project" value="UniProtKB-KW"/>
</dbReference>
<proteinExistence type="inferred from homology"/>
<keyword evidence="5" id="KW-1005">Bacterial flagellum biogenesis</keyword>
<dbReference type="AlphaFoldDB" id="A0A4P7P0M9"/>
<keyword evidence="6" id="KW-0653">Protein transport</keyword>
<comment type="function">
    <text evidence="1">Needed for flagellar regrowth and assembly.</text>
</comment>
<dbReference type="PANTHER" id="PTHR34982:SF1">
    <property type="entry name" value="FLAGELLAR ASSEMBLY PROTEIN FLIH"/>
    <property type="match status" value="1"/>
</dbReference>
<dbReference type="OrthoDB" id="5611661at2"/>
<keyword evidence="9" id="KW-0966">Cell projection</keyword>
<evidence type="ECO:0000256" key="7">
    <source>
        <dbReference type="ARBA" id="ARBA00023225"/>
    </source>
</evidence>
<reference evidence="9 10" key="1">
    <citation type="submission" date="2018-08" db="EMBL/GenBank/DDBJ databases">
        <title>Horizontal acquisition of hydrogen conversion ability and other habitat adaptations in Hydrogenovibrio crunogenus strains.</title>
        <authorList>
            <person name="Gonnella G."/>
            <person name="Adam N."/>
            <person name="Perner M."/>
        </authorList>
    </citation>
    <scope>NUCLEOTIDE SEQUENCE [LARGE SCALE GENOMIC DNA]</scope>
    <source>
        <strain evidence="9 10">SP-41</strain>
    </source>
</reference>
<dbReference type="Pfam" id="PF02108">
    <property type="entry name" value="FliH"/>
    <property type="match status" value="1"/>
</dbReference>
<sequence length="276" mass="31468">MASNQEPLDPMPPVPEEENLPVASLMRADEVAEPEIKAFQYLDLEQEEVKKEQKIRADVKEQIRKELQPEMVRKATLLKKEVYEKSHKEGYESGYQEGLKKGRKEAYEAAEKEADATLSSQVKSIQKLLESMSQPYQDISQNVFESLCHLSVDLAARIVPVEIALHKEWIIDAIQEAVQKLPDDSEPIDVFLHSADLEIVDKYLQSNKVNWRLNADDDLQEGTCRIKQNSSVVMNDWKSRLDELLGDTESLFKKLAKQPNKVLNSNSQTSTPSEET</sequence>
<evidence type="ECO:0000256" key="2">
    <source>
        <dbReference type="ARBA" id="ARBA00006602"/>
    </source>
</evidence>
<organism evidence="9 10">
    <name type="scientific">Hydrogenovibrio crunogenus</name>
    <dbReference type="NCBI Taxonomy" id="39765"/>
    <lineage>
        <taxon>Bacteria</taxon>
        <taxon>Pseudomonadati</taxon>
        <taxon>Pseudomonadota</taxon>
        <taxon>Gammaproteobacteria</taxon>
        <taxon>Thiotrichales</taxon>
        <taxon>Piscirickettsiaceae</taxon>
        <taxon>Hydrogenovibrio</taxon>
    </lineage>
</organism>
<dbReference type="InterPro" id="IPR051472">
    <property type="entry name" value="T3SS_Stator/FliH"/>
</dbReference>
<keyword evidence="4" id="KW-0813">Transport</keyword>
<dbReference type="EMBL" id="CP032096">
    <property type="protein sequence ID" value="QBZ83469.1"/>
    <property type="molecule type" value="Genomic_DNA"/>
</dbReference>
<evidence type="ECO:0000259" key="8">
    <source>
        <dbReference type="Pfam" id="PF02108"/>
    </source>
</evidence>
<dbReference type="InterPro" id="IPR018035">
    <property type="entry name" value="Flagellar_FliH/T3SS_HrpE"/>
</dbReference>
<name>A0A4P7P0M9_9GAMM</name>
<evidence type="ECO:0000256" key="6">
    <source>
        <dbReference type="ARBA" id="ARBA00022927"/>
    </source>
</evidence>
<gene>
    <name evidence="9" type="ORF">GHNINEIG_01524</name>
</gene>
<dbReference type="PANTHER" id="PTHR34982">
    <property type="entry name" value="YOP PROTEINS TRANSLOCATION PROTEIN L"/>
    <property type="match status" value="1"/>
</dbReference>
<evidence type="ECO:0000313" key="9">
    <source>
        <dbReference type="EMBL" id="QBZ83469.1"/>
    </source>
</evidence>
<dbReference type="GO" id="GO:0044781">
    <property type="term" value="P:bacterial-type flagellum organization"/>
    <property type="evidence" value="ECO:0007669"/>
    <property type="project" value="UniProtKB-KW"/>
</dbReference>
<keyword evidence="10" id="KW-1185">Reference proteome</keyword>
<evidence type="ECO:0000256" key="4">
    <source>
        <dbReference type="ARBA" id="ARBA00022448"/>
    </source>
</evidence>
<comment type="similarity">
    <text evidence="2">Belongs to the FliH family.</text>
</comment>
<feature type="domain" description="Flagellar assembly protein FliH/Type III secretion system HrpE" evidence="8">
    <location>
        <begin position="121"/>
        <end position="243"/>
    </location>
</feature>
<evidence type="ECO:0000256" key="1">
    <source>
        <dbReference type="ARBA" id="ARBA00003041"/>
    </source>
</evidence>
<protein>
    <recommendedName>
        <fullName evidence="3">Flagellar assembly protein FliH</fullName>
    </recommendedName>
</protein>
<dbReference type="Proteomes" id="UP000296201">
    <property type="component" value="Chromosome"/>
</dbReference>
<keyword evidence="7" id="KW-1006">Bacterial flagellum protein export</keyword>
<dbReference type="GO" id="GO:0005829">
    <property type="term" value="C:cytosol"/>
    <property type="evidence" value="ECO:0007669"/>
    <property type="project" value="TreeGrafter"/>
</dbReference>
<dbReference type="RefSeq" id="WP_135796085.1">
    <property type="nucleotide sequence ID" value="NZ_CP032096.1"/>
</dbReference>
<accession>A0A4P7P0M9</accession>